<sequence length="59" mass="6298" precursor="true">MFNFIKLAAITVLILPFVIGCGVGADTTATSTGVDDSVVHSQETMDAMEADYKAQMRSE</sequence>
<evidence type="ECO:0000313" key="3">
    <source>
        <dbReference type="Proteomes" id="UP000317977"/>
    </source>
</evidence>
<organism evidence="2 3">
    <name type="scientific">Rubripirellula reticaptiva</name>
    <dbReference type="NCBI Taxonomy" id="2528013"/>
    <lineage>
        <taxon>Bacteria</taxon>
        <taxon>Pseudomonadati</taxon>
        <taxon>Planctomycetota</taxon>
        <taxon>Planctomycetia</taxon>
        <taxon>Pirellulales</taxon>
        <taxon>Pirellulaceae</taxon>
        <taxon>Rubripirellula</taxon>
    </lineage>
</organism>
<evidence type="ECO:0000256" key="1">
    <source>
        <dbReference type="SAM" id="SignalP"/>
    </source>
</evidence>
<name>A0A5C6ESJ3_9BACT</name>
<feature type="chain" id="PRO_5022942125" description="Secreted protein" evidence="1">
    <location>
        <begin position="26"/>
        <end position="59"/>
    </location>
</feature>
<reference evidence="2 3" key="1">
    <citation type="submission" date="2019-02" db="EMBL/GenBank/DDBJ databases">
        <title>Deep-cultivation of Planctomycetes and their phenomic and genomic characterization uncovers novel biology.</title>
        <authorList>
            <person name="Wiegand S."/>
            <person name="Jogler M."/>
            <person name="Boedeker C."/>
            <person name="Pinto D."/>
            <person name="Vollmers J."/>
            <person name="Rivas-Marin E."/>
            <person name="Kohn T."/>
            <person name="Peeters S.H."/>
            <person name="Heuer A."/>
            <person name="Rast P."/>
            <person name="Oberbeckmann S."/>
            <person name="Bunk B."/>
            <person name="Jeske O."/>
            <person name="Meyerdierks A."/>
            <person name="Storesund J.E."/>
            <person name="Kallscheuer N."/>
            <person name="Luecker S."/>
            <person name="Lage O.M."/>
            <person name="Pohl T."/>
            <person name="Merkel B.J."/>
            <person name="Hornburger P."/>
            <person name="Mueller R.-W."/>
            <person name="Bruemmer F."/>
            <person name="Labrenz M."/>
            <person name="Spormann A.M."/>
            <person name="Op Den Camp H."/>
            <person name="Overmann J."/>
            <person name="Amann R."/>
            <person name="Jetten M.S.M."/>
            <person name="Mascher T."/>
            <person name="Medema M.H."/>
            <person name="Devos D.P."/>
            <person name="Kaster A.-K."/>
            <person name="Ovreas L."/>
            <person name="Rohde M."/>
            <person name="Galperin M.Y."/>
            <person name="Jogler C."/>
        </authorList>
    </citation>
    <scope>NUCLEOTIDE SEQUENCE [LARGE SCALE GENOMIC DNA]</scope>
    <source>
        <strain evidence="2 3">Poly59</strain>
    </source>
</reference>
<dbReference type="AlphaFoldDB" id="A0A5C6ESJ3"/>
<evidence type="ECO:0000313" key="2">
    <source>
        <dbReference type="EMBL" id="TWU51290.1"/>
    </source>
</evidence>
<keyword evidence="1" id="KW-0732">Signal</keyword>
<dbReference type="PROSITE" id="PS51257">
    <property type="entry name" value="PROKAR_LIPOPROTEIN"/>
    <property type="match status" value="1"/>
</dbReference>
<accession>A0A5C6ESJ3</accession>
<proteinExistence type="predicted"/>
<comment type="caution">
    <text evidence="2">The sequence shown here is derived from an EMBL/GenBank/DDBJ whole genome shotgun (WGS) entry which is preliminary data.</text>
</comment>
<evidence type="ECO:0008006" key="4">
    <source>
        <dbReference type="Google" id="ProtNLM"/>
    </source>
</evidence>
<dbReference type="RefSeq" id="WP_146534677.1">
    <property type="nucleotide sequence ID" value="NZ_SJPX01000003.1"/>
</dbReference>
<gene>
    <name evidence="2" type="ORF">Poly59_28820</name>
</gene>
<feature type="signal peptide" evidence="1">
    <location>
        <begin position="1"/>
        <end position="25"/>
    </location>
</feature>
<dbReference type="Proteomes" id="UP000317977">
    <property type="component" value="Unassembled WGS sequence"/>
</dbReference>
<dbReference type="EMBL" id="SJPX01000003">
    <property type="protein sequence ID" value="TWU51290.1"/>
    <property type="molecule type" value="Genomic_DNA"/>
</dbReference>
<protein>
    <recommendedName>
        <fullName evidence="4">Secreted protein</fullName>
    </recommendedName>
</protein>
<keyword evidence="3" id="KW-1185">Reference proteome</keyword>